<evidence type="ECO:0000313" key="2">
    <source>
        <dbReference type="EMBL" id="KAL2799919.1"/>
    </source>
</evidence>
<gene>
    <name evidence="2" type="ORF">BJX66DRAFT_209482</name>
</gene>
<comment type="caution">
    <text evidence="2">The sequence shown here is derived from an EMBL/GenBank/DDBJ whole genome shotgun (WGS) entry which is preliminary data.</text>
</comment>
<feature type="region of interest" description="Disordered" evidence="1">
    <location>
        <begin position="20"/>
        <end position="39"/>
    </location>
</feature>
<sequence>MNLCQAAIAVVARVRVTTYRRQSRMTPSPTGSTRSMGTTQKRPSIIAVFASARRGYEMHGVIPETNNLMQHAVDEEVVESSNTVGSPPYQSAYLRNLPCFFPAPSPATNAPTLPSNAACSIMPNKVHQLYVPGPDGFDECRSEPVCTDISK</sequence>
<evidence type="ECO:0000313" key="3">
    <source>
        <dbReference type="Proteomes" id="UP001610563"/>
    </source>
</evidence>
<dbReference type="Proteomes" id="UP001610563">
    <property type="component" value="Unassembled WGS sequence"/>
</dbReference>
<name>A0ABR4GMY4_9EURO</name>
<feature type="compositionally biased region" description="Polar residues" evidence="1">
    <location>
        <begin position="24"/>
        <end position="39"/>
    </location>
</feature>
<keyword evidence="3" id="KW-1185">Reference proteome</keyword>
<protein>
    <submittedName>
        <fullName evidence="2">Uncharacterized protein</fullName>
    </submittedName>
</protein>
<evidence type="ECO:0000256" key="1">
    <source>
        <dbReference type="SAM" id="MobiDB-lite"/>
    </source>
</evidence>
<dbReference type="EMBL" id="JBFTWV010000005">
    <property type="protein sequence ID" value="KAL2799919.1"/>
    <property type="molecule type" value="Genomic_DNA"/>
</dbReference>
<reference evidence="2 3" key="1">
    <citation type="submission" date="2024-07" db="EMBL/GenBank/DDBJ databases">
        <title>Section-level genome sequencing and comparative genomics of Aspergillus sections Usti and Cavernicolus.</title>
        <authorList>
            <consortium name="Lawrence Berkeley National Laboratory"/>
            <person name="Nybo J.L."/>
            <person name="Vesth T.C."/>
            <person name="Theobald S."/>
            <person name="Frisvad J.C."/>
            <person name="Larsen T.O."/>
            <person name="Kjaerboelling I."/>
            <person name="Rothschild-Mancinelli K."/>
            <person name="Lyhne E.K."/>
            <person name="Kogle M.E."/>
            <person name="Barry K."/>
            <person name="Clum A."/>
            <person name="Na H."/>
            <person name="Ledsgaard L."/>
            <person name="Lin J."/>
            <person name="Lipzen A."/>
            <person name="Kuo A."/>
            <person name="Riley R."/>
            <person name="Mondo S."/>
            <person name="Labutti K."/>
            <person name="Haridas S."/>
            <person name="Pangalinan J."/>
            <person name="Salamov A.A."/>
            <person name="Simmons B.A."/>
            <person name="Magnuson J.K."/>
            <person name="Chen J."/>
            <person name="Drula E."/>
            <person name="Henrissat B."/>
            <person name="Wiebenga A."/>
            <person name="Lubbers R.J."/>
            <person name="Gomes A.C."/>
            <person name="Makela M.R."/>
            <person name="Stajich J."/>
            <person name="Grigoriev I.V."/>
            <person name="Mortensen U.H."/>
            <person name="De Vries R.P."/>
            <person name="Baker S.E."/>
            <person name="Andersen M.R."/>
        </authorList>
    </citation>
    <scope>NUCLEOTIDE SEQUENCE [LARGE SCALE GENOMIC DNA]</scope>
    <source>
        <strain evidence="2 3">CBS 209.92</strain>
    </source>
</reference>
<organism evidence="2 3">
    <name type="scientific">Aspergillus keveii</name>
    <dbReference type="NCBI Taxonomy" id="714993"/>
    <lineage>
        <taxon>Eukaryota</taxon>
        <taxon>Fungi</taxon>
        <taxon>Dikarya</taxon>
        <taxon>Ascomycota</taxon>
        <taxon>Pezizomycotina</taxon>
        <taxon>Eurotiomycetes</taxon>
        <taxon>Eurotiomycetidae</taxon>
        <taxon>Eurotiales</taxon>
        <taxon>Aspergillaceae</taxon>
        <taxon>Aspergillus</taxon>
        <taxon>Aspergillus subgen. Nidulantes</taxon>
    </lineage>
</organism>
<proteinExistence type="predicted"/>
<accession>A0ABR4GMY4</accession>